<dbReference type="PIRSF" id="PIRSF003113">
    <property type="entry name" value="BolA"/>
    <property type="match status" value="1"/>
</dbReference>
<dbReference type="AlphaFoldDB" id="S9WUT1"/>
<dbReference type="SUPFAM" id="SSF82657">
    <property type="entry name" value="BolA-like"/>
    <property type="match status" value="1"/>
</dbReference>
<dbReference type="PANTHER" id="PTHR46188:SF1">
    <property type="entry name" value="BOLA-LIKE PROTEIN 3"/>
    <property type="match status" value="1"/>
</dbReference>
<protein>
    <submittedName>
        <fullName evidence="3">BolA-like protein, putative</fullName>
    </submittedName>
</protein>
<dbReference type="VEuPathDB" id="TriTrypDB:ADEAN_000724700"/>
<name>S9WUT1_9TRYP</name>
<accession>S9WUT1</accession>
<dbReference type="InterPro" id="IPR002634">
    <property type="entry name" value="BolA"/>
</dbReference>
<evidence type="ECO:0000256" key="1">
    <source>
        <dbReference type="ARBA" id="ARBA00005578"/>
    </source>
</evidence>
<evidence type="ECO:0000256" key="2">
    <source>
        <dbReference type="RuleBase" id="RU003860"/>
    </source>
</evidence>
<dbReference type="EMBL" id="LR877159">
    <property type="protein sequence ID" value="CAD2219738.1"/>
    <property type="molecule type" value="Genomic_DNA"/>
</dbReference>
<dbReference type="Proteomes" id="UP000515908">
    <property type="component" value="Chromosome 15"/>
</dbReference>
<keyword evidence="4" id="KW-1185">Reference proteome</keyword>
<dbReference type="Gene3D" id="3.30.300.90">
    <property type="entry name" value="BolA-like"/>
    <property type="match status" value="1"/>
</dbReference>
<dbReference type="InterPro" id="IPR036065">
    <property type="entry name" value="BolA-like_sf"/>
</dbReference>
<proteinExistence type="inferred from homology"/>
<evidence type="ECO:0000313" key="3">
    <source>
        <dbReference type="EMBL" id="CAD2219738.1"/>
    </source>
</evidence>
<dbReference type="PANTHER" id="PTHR46188">
    <property type="entry name" value="BOLA-LIKE PROTEIN 3"/>
    <property type="match status" value="1"/>
</dbReference>
<dbReference type="Pfam" id="PF01722">
    <property type="entry name" value="BolA"/>
    <property type="match status" value="1"/>
</dbReference>
<dbReference type="GO" id="GO:0005759">
    <property type="term" value="C:mitochondrial matrix"/>
    <property type="evidence" value="ECO:0007669"/>
    <property type="project" value="TreeGrafter"/>
</dbReference>
<organism evidence="3 4">
    <name type="scientific">Angomonas deanei</name>
    <dbReference type="NCBI Taxonomy" id="59799"/>
    <lineage>
        <taxon>Eukaryota</taxon>
        <taxon>Discoba</taxon>
        <taxon>Euglenozoa</taxon>
        <taxon>Kinetoplastea</taxon>
        <taxon>Metakinetoplastina</taxon>
        <taxon>Trypanosomatida</taxon>
        <taxon>Trypanosomatidae</taxon>
        <taxon>Strigomonadinae</taxon>
        <taxon>Angomonas</taxon>
    </lineage>
</organism>
<sequence length="87" mass="9572">MLRRTVCYWAALTAKDIEDKLLKSETLKPTSVSVVDASAGCGSFFNIKISSAAFDGKTLIQQHRLVNAELKEEIKGIHGFTLDTSKQ</sequence>
<gene>
    <name evidence="3" type="ORF">ADEAN_000724700</name>
</gene>
<comment type="similarity">
    <text evidence="1 2">Belongs to the BolA/IbaG family.</text>
</comment>
<dbReference type="OrthoDB" id="203381at2759"/>
<dbReference type="InterPro" id="IPR052275">
    <property type="entry name" value="Mt_Fe-S_assembly_factor"/>
</dbReference>
<evidence type="ECO:0000313" key="4">
    <source>
        <dbReference type="Proteomes" id="UP000515908"/>
    </source>
</evidence>
<reference evidence="3 4" key="1">
    <citation type="submission" date="2020-08" db="EMBL/GenBank/DDBJ databases">
        <authorList>
            <person name="Newling K."/>
            <person name="Davey J."/>
            <person name="Forrester S."/>
        </authorList>
    </citation>
    <scope>NUCLEOTIDE SEQUENCE [LARGE SCALE GENOMIC DNA]</scope>
    <source>
        <strain evidence="4">Crithidia deanei Carvalho (ATCC PRA-265)</strain>
    </source>
</reference>